<evidence type="ECO:0000313" key="3">
    <source>
        <dbReference type="Proteomes" id="UP000062317"/>
    </source>
</evidence>
<comment type="caution">
    <text evidence="2">The sequence shown here is derived from an EMBL/GenBank/DDBJ whole genome shotgun (WGS) entry which is preliminary data.</text>
</comment>
<feature type="signal peptide" evidence="1">
    <location>
        <begin position="1"/>
        <end position="22"/>
    </location>
</feature>
<accession>A0A105VKF1</accession>
<keyword evidence="1" id="KW-0732">Signal</keyword>
<dbReference type="Proteomes" id="UP000062317">
    <property type="component" value="Unassembled WGS sequence"/>
</dbReference>
<organism evidence="2 3">
    <name type="scientific">Burkholderia territorii</name>
    <dbReference type="NCBI Taxonomy" id="1503055"/>
    <lineage>
        <taxon>Bacteria</taxon>
        <taxon>Pseudomonadati</taxon>
        <taxon>Pseudomonadota</taxon>
        <taxon>Betaproteobacteria</taxon>
        <taxon>Burkholderiales</taxon>
        <taxon>Burkholderiaceae</taxon>
        <taxon>Burkholderia</taxon>
        <taxon>Burkholderia cepacia complex</taxon>
    </lineage>
</organism>
<feature type="chain" id="PRO_5007125110" evidence="1">
    <location>
        <begin position="23"/>
        <end position="96"/>
    </location>
</feature>
<evidence type="ECO:0000313" key="2">
    <source>
        <dbReference type="EMBL" id="KVV49435.1"/>
    </source>
</evidence>
<name>A0A105VKF1_9BURK</name>
<dbReference type="EMBL" id="LPEQ01000056">
    <property type="protein sequence ID" value="KVV49435.1"/>
    <property type="molecule type" value="Genomic_DNA"/>
</dbReference>
<dbReference type="AlphaFoldDB" id="A0A105VKF1"/>
<protein>
    <submittedName>
        <fullName evidence="2">Uncharacterized protein</fullName>
    </submittedName>
</protein>
<evidence type="ECO:0000256" key="1">
    <source>
        <dbReference type="SAM" id="SignalP"/>
    </source>
</evidence>
<gene>
    <name evidence="2" type="ORF">WT27_02855</name>
</gene>
<sequence>MKNIAHASIAVLTLALAASAFATTAADNIARSARPAQPDVSSPECSAYSGRLIASGVPLSGETVLKSVGAALVGSALGFAGGYQGSVPNPCRHAGL</sequence>
<keyword evidence="3" id="KW-1185">Reference proteome</keyword>
<reference evidence="2 3" key="1">
    <citation type="submission" date="2015-11" db="EMBL/GenBank/DDBJ databases">
        <title>Expanding the genomic diversity of Burkholderia species for the development of highly accurate diagnostics.</title>
        <authorList>
            <person name="Sahl J."/>
            <person name="Keim P."/>
            <person name="Wagner D."/>
        </authorList>
    </citation>
    <scope>NUCLEOTIDE SEQUENCE [LARGE SCALE GENOMIC DNA]</scope>
    <source>
        <strain evidence="2 3">MSMB1301WGS</strain>
    </source>
</reference>
<proteinExistence type="predicted"/>